<feature type="signal peptide" evidence="1">
    <location>
        <begin position="1"/>
        <end position="28"/>
    </location>
</feature>
<organism evidence="3">
    <name type="scientific">Mizugakiibacter sediminis</name>
    <dbReference type="NCBI Taxonomy" id="1475481"/>
    <lineage>
        <taxon>Bacteria</taxon>
        <taxon>Pseudomonadati</taxon>
        <taxon>Pseudomonadota</taxon>
        <taxon>Gammaproteobacteria</taxon>
        <taxon>Lysobacterales</taxon>
        <taxon>Rhodanobacteraceae</taxon>
        <taxon>Mizugakiibacter</taxon>
    </lineage>
</organism>
<evidence type="ECO:0000313" key="3">
    <source>
        <dbReference type="EMBL" id="GAP67493.1"/>
    </source>
</evidence>
<evidence type="ECO:0000256" key="1">
    <source>
        <dbReference type="SAM" id="SignalP"/>
    </source>
</evidence>
<dbReference type="STRING" id="1475481.GCA_000953855_02870"/>
<dbReference type="Proteomes" id="UP000253740">
    <property type="component" value="Unassembled WGS sequence"/>
</dbReference>
<keyword evidence="4" id="KW-1185">Reference proteome</keyword>
<dbReference type="EMBL" id="DF970277">
    <property type="protein sequence ID" value="GAP67493.1"/>
    <property type="molecule type" value="Genomic_DNA"/>
</dbReference>
<proteinExistence type="predicted"/>
<evidence type="ECO:0000313" key="2">
    <source>
        <dbReference type="EMBL" id="GAN44354.1"/>
    </source>
</evidence>
<reference evidence="2" key="1">
    <citation type="submission" date="2015-03" db="EMBL/GenBank/DDBJ databases">
        <title>Draft genome sequence of Mizugakiibacter sediminis skMP5.</title>
        <authorList>
            <person name="Watanabe T."/>
            <person name="Kojima H."/>
            <person name="Fukui M."/>
        </authorList>
    </citation>
    <scope>NUCLEOTIDE SEQUENCE</scope>
    <source>
        <strain evidence="2">SkMP5</strain>
    </source>
</reference>
<feature type="chain" id="PRO_5007414646" evidence="1">
    <location>
        <begin position="29"/>
        <end position="262"/>
    </location>
</feature>
<dbReference type="AlphaFoldDB" id="A0A0K8QRG6"/>
<accession>A0A0K8QRG6</accession>
<name>A0A0K8QRG6_9GAMM</name>
<evidence type="ECO:0000313" key="4">
    <source>
        <dbReference type="Proteomes" id="UP000253740"/>
    </source>
</evidence>
<protein>
    <submittedName>
        <fullName evidence="3">Uncharacterized protein</fullName>
    </submittedName>
</protein>
<reference evidence="3" key="2">
    <citation type="submission" date="2015-08" db="EMBL/GenBank/DDBJ databases">
        <title>Complete DNA Sequence of Pseudomonas syringae pv. actinidiae, the Causal Agent of Kiwifruit Canker Disease.</title>
        <authorList>
            <person name="Rikkerink E.H.A."/>
            <person name="Fineran P.C."/>
        </authorList>
    </citation>
    <scope>NUCLEOTIDE SEQUENCE</scope>
    <source>
        <strain evidence="3">SkMP5</strain>
    </source>
</reference>
<sequence>MNVRTRHAARLAAAALACAGALAPGLVAAGPAEKVYMPTVSYREWEVEFRGGAQDWPGHDGDNAQQYVADIGYGIAPRWFTELAVSYAKQPGSAGRVDEIEWENVIQLTEIGAHWMDVGLFAELARDREEGKNEIELGPMFQKEFGRAQFNLNLLFKRELGIRHAEADEEGDVADEGGTEFEYAWQWKWRGNPLFEPGVQGFGSLGRFGSLRSEEAKLGPAFFGRAALGSGRALKYDAAFLVGATRGTPDRTLRFQLEYEFF</sequence>
<keyword evidence="1" id="KW-0732">Signal</keyword>
<dbReference type="OrthoDB" id="6696169at2"/>
<dbReference type="HOGENOM" id="CLU_099339_0_0_6"/>
<gene>
    <name evidence="2" type="ORF">MBSD_0878</name>
    <name evidence="3" type="ORF">MBSD_n2820</name>
</gene>
<dbReference type="EMBL" id="DF952378">
    <property type="protein sequence ID" value="GAN44354.1"/>
    <property type="molecule type" value="Genomic_DNA"/>
</dbReference>
<dbReference type="RefSeq" id="WP_062538038.1">
    <property type="nucleotide sequence ID" value="NZ_DF970277.1"/>
</dbReference>